<dbReference type="InterPro" id="IPR025161">
    <property type="entry name" value="IS402-like_dom"/>
</dbReference>
<accession>A0A841I1D1</accession>
<name>A0A841I1D1_9DEIO</name>
<evidence type="ECO:0000313" key="5">
    <source>
        <dbReference type="Proteomes" id="UP000569951"/>
    </source>
</evidence>
<dbReference type="Proteomes" id="UP000569951">
    <property type="component" value="Unassembled WGS sequence"/>
</dbReference>
<dbReference type="PANTHER" id="PTHR30007:SF1">
    <property type="entry name" value="BLR1914 PROTEIN"/>
    <property type="match status" value="1"/>
</dbReference>
<proteinExistence type="predicted"/>
<evidence type="ECO:0000259" key="3">
    <source>
        <dbReference type="Pfam" id="PF13340"/>
    </source>
</evidence>
<reference evidence="4 5" key="1">
    <citation type="submission" date="2020-08" db="EMBL/GenBank/DDBJ databases">
        <title>Genomic Encyclopedia of Type Strains, Phase IV (KMG-IV): sequencing the most valuable type-strain genomes for metagenomic binning, comparative biology and taxonomic classification.</title>
        <authorList>
            <person name="Goeker M."/>
        </authorList>
    </citation>
    <scope>NUCLEOTIDE SEQUENCE [LARGE SCALE GENOMIC DNA]</scope>
    <source>
        <strain evidence="4 5">DSM 21458</strain>
    </source>
</reference>
<evidence type="ECO:0000259" key="2">
    <source>
        <dbReference type="Pfam" id="PF01609"/>
    </source>
</evidence>
<dbReference type="GO" id="GO:0004803">
    <property type="term" value="F:transposase activity"/>
    <property type="evidence" value="ECO:0007669"/>
    <property type="project" value="InterPro"/>
</dbReference>
<feature type="region of interest" description="Disordered" evidence="1">
    <location>
        <begin position="76"/>
        <end position="111"/>
    </location>
</feature>
<dbReference type="EMBL" id="JACHHG010000005">
    <property type="protein sequence ID" value="MBB6098240.1"/>
    <property type="molecule type" value="Genomic_DNA"/>
</dbReference>
<dbReference type="AlphaFoldDB" id="A0A841I1D1"/>
<dbReference type="InterPro" id="IPR002559">
    <property type="entry name" value="Transposase_11"/>
</dbReference>
<dbReference type="PANTHER" id="PTHR30007">
    <property type="entry name" value="PHP DOMAIN PROTEIN"/>
    <property type="match status" value="1"/>
</dbReference>
<dbReference type="GO" id="GO:0003677">
    <property type="term" value="F:DNA binding"/>
    <property type="evidence" value="ECO:0007669"/>
    <property type="project" value="InterPro"/>
</dbReference>
<dbReference type="Pfam" id="PF13340">
    <property type="entry name" value="DUF4096"/>
    <property type="match status" value="1"/>
</dbReference>
<feature type="domain" description="Insertion element IS402-like" evidence="3">
    <location>
        <begin position="2"/>
        <end position="65"/>
    </location>
</feature>
<evidence type="ECO:0000313" key="4">
    <source>
        <dbReference type="EMBL" id="MBB6098240.1"/>
    </source>
</evidence>
<keyword evidence="5" id="KW-1185">Reference proteome</keyword>
<gene>
    <name evidence="4" type="ORF">HNR42_001665</name>
</gene>
<organism evidence="4 5">
    <name type="scientific">Deinobacterium chartae</name>
    <dbReference type="NCBI Taxonomy" id="521158"/>
    <lineage>
        <taxon>Bacteria</taxon>
        <taxon>Thermotogati</taxon>
        <taxon>Deinococcota</taxon>
        <taxon>Deinococci</taxon>
        <taxon>Deinococcales</taxon>
        <taxon>Deinococcaceae</taxon>
        <taxon>Deinobacterium</taxon>
    </lineage>
</organism>
<protein>
    <submittedName>
        <fullName evidence="4">Transposase</fullName>
    </submittedName>
</protein>
<comment type="caution">
    <text evidence="4">The sequence shown here is derived from an EMBL/GenBank/DDBJ whole genome shotgun (WGS) entry which is preliminary data.</text>
</comment>
<evidence type="ECO:0000256" key="1">
    <source>
        <dbReference type="SAM" id="MobiDB-lite"/>
    </source>
</evidence>
<feature type="domain" description="Transposase IS4-like" evidence="2">
    <location>
        <begin position="84"/>
        <end position="186"/>
    </location>
</feature>
<sequence length="239" mass="26913">MLPPEAPKGGRPRIPDRDTLEGILYVLKTGTPWEHLPLELGYGSGMTCWRRLRDWHEAGVFTRLHQVLLDRMNEAEQPDWSRASLDSTTVPAARGGSQTGLNPTDRGRPDSERQVIVDGRGTPLAVLISPANHHDSMLFEPLPDAVPLVRNGRWGHPRKRPEKVYADKAYDIPRCRRACVQRRIKVRIARRGVESSERLGRSGGWWSGRCRGSAGFVVYGGGMRCGRAFTWRSRSWRAA</sequence>
<dbReference type="GO" id="GO:0006313">
    <property type="term" value="P:DNA transposition"/>
    <property type="evidence" value="ECO:0007669"/>
    <property type="project" value="InterPro"/>
</dbReference>
<dbReference type="NCBIfam" id="NF033580">
    <property type="entry name" value="transpos_IS5_3"/>
    <property type="match status" value="1"/>
</dbReference>
<dbReference type="Pfam" id="PF01609">
    <property type="entry name" value="DDE_Tnp_1"/>
    <property type="match status" value="1"/>
</dbReference>